<reference evidence="3 4" key="1">
    <citation type="submission" date="2016-09" db="EMBL/GenBank/DDBJ databases">
        <title>Extensive genetic diversity and differential bi-allelic expression allows diatom success in the polar Southern Ocean.</title>
        <authorList>
            <consortium name="DOE Joint Genome Institute"/>
            <person name="Mock T."/>
            <person name="Otillar R.P."/>
            <person name="Strauss J."/>
            <person name="Dupont C."/>
            <person name="Frickenhaus S."/>
            <person name="Maumus F."/>
            <person name="Mcmullan M."/>
            <person name="Sanges R."/>
            <person name="Schmutz J."/>
            <person name="Toseland A."/>
            <person name="Valas R."/>
            <person name="Veluchamy A."/>
            <person name="Ward B.J."/>
            <person name="Allen A."/>
            <person name="Barry K."/>
            <person name="Falciatore A."/>
            <person name="Ferrante M."/>
            <person name="Fortunato A.E."/>
            <person name="Gloeckner G."/>
            <person name="Gruber A."/>
            <person name="Hipkin R."/>
            <person name="Janech M."/>
            <person name="Kroth P."/>
            <person name="Leese F."/>
            <person name="Lindquist E."/>
            <person name="Lyon B.R."/>
            <person name="Martin J."/>
            <person name="Mayer C."/>
            <person name="Parker M."/>
            <person name="Quesneville H."/>
            <person name="Raymond J."/>
            <person name="Uhlig C."/>
            <person name="Valentin K.U."/>
            <person name="Worden A.Z."/>
            <person name="Armbrust E.V."/>
            <person name="Bowler C."/>
            <person name="Green B."/>
            <person name="Moulton V."/>
            <person name="Van Oosterhout C."/>
            <person name="Grigoriev I."/>
        </authorList>
    </citation>
    <scope>NUCLEOTIDE SEQUENCE [LARGE SCALE GENOMIC DNA]</scope>
    <source>
        <strain evidence="3 4">CCMP1102</strain>
    </source>
</reference>
<evidence type="ECO:0000256" key="1">
    <source>
        <dbReference type="SAM" id="MobiDB-lite"/>
    </source>
</evidence>
<accession>A0A1E7FMZ8</accession>
<dbReference type="EMBL" id="KV784355">
    <property type="protein sequence ID" value="OEU19539.1"/>
    <property type="molecule type" value="Genomic_DNA"/>
</dbReference>
<dbReference type="InParanoid" id="A0A1E7FMZ8"/>
<feature type="region of interest" description="Disordered" evidence="1">
    <location>
        <begin position="101"/>
        <end position="136"/>
    </location>
</feature>
<dbReference type="PANTHER" id="PTHR16148">
    <property type="entry name" value="NF-KAPPA-B-REPRESSING FACTOR-RELATED"/>
    <property type="match status" value="1"/>
</dbReference>
<dbReference type="GO" id="GO:0005654">
    <property type="term" value="C:nucleoplasm"/>
    <property type="evidence" value="ECO:0007669"/>
    <property type="project" value="TreeGrafter"/>
</dbReference>
<feature type="compositionally biased region" description="Acidic residues" evidence="1">
    <location>
        <begin position="122"/>
        <end position="136"/>
    </location>
</feature>
<feature type="compositionally biased region" description="Polar residues" evidence="1">
    <location>
        <begin position="103"/>
        <end position="121"/>
    </location>
</feature>
<feature type="chain" id="PRO_5009193317" evidence="2">
    <location>
        <begin position="22"/>
        <end position="501"/>
    </location>
</feature>
<proteinExistence type="predicted"/>
<dbReference type="PANTHER" id="PTHR16148:SF14">
    <property type="entry name" value="MYND-TYPE DOMAIN-CONTAINING PROTEIN"/>
    <property type="match status" value="1"/>
</dbReference>
<feature type="signal peptide" evidence="2">
    <location>
        <begin position="1"/>
        <end position="21"/>
    </location>
</feature>
<keyword evidence="4" id="KW-1185">Reference proteome</keyword>
<dbReference type="KEGG" id="fcy:FRACYDRAFT_235598"/>
<evidence type="ECO:0000313" key="3">
    <source>
        <dbReference type="EMBL" id="OEU19539.1"/>
    </source>
</evidence>
<evidence type="ECO:0000256" key="2">
    <source>
        <dbReference type="SAM" id="SignalP"/>
    </source>
</evidence>
<dbReference type="OrthoDB" id="37975at2759"/>
<evidence type="ECO:0000313" key="4">
    <source>
        <dbReference type="Proteomes" id="UP000095751"/>
    </source>
</evidence>
<sequence length="501" mass="56063">MLMRRRTAVLTCYSARRLILAATAAAGNNNGCNRIVAAEYGSSSNSSRSIIRTTTTTTRIRMMSSSSNSGRSSITADGTRMFFDWLERNYGARYGGKPLPMISMNTKTTNSMKSDNTNTNAQEEEEDSGEISGDDEMVVTRNSLELQDIEKLFSHEIIALKIKNFYPSNYASELGNELANEGTNNTNSNSNTSNTNMKNWKISTSKGLESSDVFTLGRHSPYNIAIAANNNGGEEDYFNEVRNELRDRHLLRLELDEIWPYGAGLARRRRRTESGINKNSDDKNKSRNKNNRQCMGGGLPRLMIGPTRWKKGLVHVDELAPLSIHKGCFSANIYLQLPYHKAKAKIKPIKDEENTEIKEQEQEQEQPVMEIWPLQIKSKWDWFRNATTLSHLTSQDPEGQVILRKVLNGDGGGGDNSKNNNKYTINVHPGDLILLCVQRPHCAIGFGHNNNNQNNNNNHGGGSDSNTTNNVNTNDAVIQTRVSLQCFLQYNGSKERLTIDS</sequence>
<feature type="region of interest" description="Disordered" evidence="1">
    <location>
        <begin position="269"/>
        <end position="298"/>
    </location>
</feature>
<dbReference type="Proteomes" id="UP000095751">
    <property type="component" value="Unassembled WGS sequence"/>
</dbReference>
<dbReference type="GO" id="GO:0005730">
    <property type="term" value="C:nucleolus"/>
    <property type="evidence" value="ECO:0007669"/>
    <property type="project" value="TreeGrafter"/>
</dbReference>
<dbReference type="AlphaFoldDB" id="A0A1E7FMZ8"/>
<organism evidence="3 4">
    <name type="scientific">Fragilariopsis cylindrus CCMP1102</name>
    <dbReference type="NCBI Taxonomy" id="635003"/>
    <lineage>
        <taxon>Eukaryota</taxon>
        <taxon>Sar</taxon>
        <taxon>Stramenopiles</taxon>
        <taxon>Ochrophyta</taxon>
        <taxon>Bacillariophyta</taxon>
        <taxon>Bacillariophyceae</taxon>
        <taxon>Bacillariophycidae</taxon>
        <taxon>Bacillariales</taxon>
        <taxon>Bacillariaceae</taxon>
        <taxon>Fragilariopsis</taxon>
    </lineage>
</organism>
<gene>
    <name evidence="3" type="ORF">FRACYDRAFT_235598</name>
</gene>
<protein>
    <submittedName>
        <fullName evidence="3">Uncharacterized protein</fullName>
    </submittedName>
</protein>
<keyword evidence="2" id="KW-0732">Signal</keyword>
<name>A0A1E7FMZ8_9STRA</name>